<gene>
    <name evidence="10" type="ordered locus">BMS_2214</name>
</gene>
<keyword evidence="3 10" id="KW-0347">Helicase</keyword>
<evidence type="ECO:0000313" key="10">
    <source>
        <dbReference type="EMBL" id="CBW27017.1"/>
    </source>
</evidence>
<feature type="short sequence motif" description="Q motif" evidence="5">
    <location>
        <begin position="16"/>
        <end position="44"/>
    </location>
</feature>
<dbReference type="CDD" id="cd18787">
    <property type="entry name" value="SF2_C_DEAD"/>
    <property type="match status" value="1"/>
</dbReference>
<dbReference type="PROSITE" id="PS51195">
    <property type="entry name" value="Q_MOTIF"/>
    <property type="match status" value="1"/>
</dbReference>
<dbReference type="InterPro" id="IPR014001">
    <property type="entry name" value="Helicase_ATP-bd"/>
</dbReference>
<dbReference type="InterPro" id="IPR011545">
    <property type="entry name" value="DEAD/DEAH_box_helicase_dom"/>
</dbReference>
<evidence type="ECO:0000259" key="9">
    <source>
        <dbReference type="PROSITE" id="PS51195"/>
    </source>
</evidence>
<dbReference type="KEGG" id="bmx:BMS_2214"/>
<evidence type="ECO:0000256" key="1">
    <source>
        <dbReference type="ARBA" id="ARBA00022741"/>
    </source>
</evidence>
<keyword evidence="4" id="KW-0067">ATP-binding</keyword>
<dbReference type="Pfam" id="PF00271">
    <property type="entry name" value="Helicase_C"/>
    <property type="match status" value="1"/>
</dbReference>
<evidence type="ECO:0000256" key="5">
    <source>
        <dbReference type="PROSITE-ProRule" id="PRU00552"/>
    </source>
</evidence>
<evidence type="ECO:0000256" key="6">
    <source>
        <dbReference type="SAM" id="MobiDB-lite"/>
    </source>
</evidence>
<keyword evidence="2" id="KW-0378">Hydrolase</keyword>
<dbReference type="InterPro" id="IPR014014">
    <property type="entry name" value="RNA_helicase_DEAD_Q_motif"/>
</dbReference>
<sequence>MLDIQYLYLVEGKLMAKFEDLLSNSDLLKYIQDQGFSAPTPVQQKGIPLLLKRESLSLLGKTGTGKTLSYALPLVECLKEDESNNVQVQVGSPRALVILPTKELTSQVFQVFKGISHFAKLRVRQLLGGEKGQKSKELSSSSIDILVTGPGRLVQMVEKKELNLLDVKYLILDEADTLLDMGFFKDIQKMWGFCEWDGCSVGLISATMPNDFDRFKEEVFKKVDFKELEVGGHAIKQEIETFNIDLGQKEKNKMLELFIDKQANGSGMIFCNRKETTTEVYEYLKKSYPSKRFFVLNGEMEAKERNASMKKFRDKGGIMVCTDIAARGIDIPSLNWVLNYDLPFEAVFYIHRSGRVGRGGRKGSVYNFVTSRDLNLIARINKSIKEQSLLKLTTINTKMQRDLTKKKATRASAAKVPVKKVTKKRPQVGRKNSPRYKKSK</sequence>
<dbReference type="Proteomes" id="UP000008963">
    <property type="component" value="Chromosome"/>
</dbReference>
<dbReference type="PROSITE" id="PS51194">
    <property type="entry name" value="HELICASE_CTER"/>
    <property type="match status" value="1"/>
</dbReference>
<feature type="region of interest" description="Disordered" evidence="6">
    <location>
        <begin position="401"/>
        <end position="440"/>
    </location>
</feature>
<dbReference type="GO" id="GO:0003676">
    <property type="term" value="F:nucleic acid binding"/>
    <property type="evidence" value="ECO:0007669"/>
    <property type="project" value="InterPro"/>
</dbReference>
<dbReference type="GO" id="GO:0016787">
    <property type="term" value="F:hydrolase activity"/>
    <property type="evidence" value="ECO:0007669"/>
    <property type="project" value="UniProtKB-KW"/>
</dbReference>
<dbReference type="Pfam" id="PF00270">
    <property type="entry name" value="DEAD"/>
    <property type="match status" value="1"/>
</dbReference>
<dbReference type="InterPro" id="IPR044742">
    <property type="entry name" value="DEAD/DEAH_RhlB"/>
</dbReference>
<dbReference type="CDD" id="cd00268">
    <property type="entry name" value="DEADc"/>
    <property type="match status" value="1"/>
</dbReference>
<dbReference type="SMART" id="SM00490">
    <property type="entry name" value="HELICc"/>
    <property type="match status" value="1"/>
</dbReference>
<dbReference type="PROSITE" id="PS51192">
    <property type="entry name" value="HELICASE_ATP_BIND_1"/>
    <property type="match status" value="1"/>
</dbReference>
<dbReference type="SMART" id="SM00487">
    <property type="entry name" value="DEXDc"/>
    <property type="match status" value="1"/>
</dbReference>
<keyword evidence="11" id="KW-1185">Reference proteome</keyword>
<dbReference type="STRING" id="862908.BMS_2214"/>
<dbReference type="eggNOG" id="COG0513">
    <property type="taxonomic scope" value="Bacteria"/>
</dbReference>
<dbReference type="EMBL" id="FQ312005">
    <property type="protein sequence ID" value="CBW27017.1"/>
    <property type="molecule type" value="Genomic_DNA"/>
</dbReference>
<evidence type="ECO:0000256" key="3">
    <source>
        <dbReference type="ARBA" id="ARBA00022806"/>
    </source>
</evidence>
<protein>
    <submittedName>
        <fullName evidence="10">Cold-shock DeaD-box protein A (ATP-dependent RNA helicase)</fullName>
    </submittedName>
</protein>
<evidence type="ECO:0000256" key="4">
    <source>
        <dbReference type="ARBA" id="ARBA00022840"/>
    </source>
</evidence>
<dbReference type="InterPro" id="IPR001650">
    <property type="entry name" value="Helicase_C-like"/>
</dbReference>
<feature type="compositionally biased region" description="Basic residues" evidence="6">
    <location>
        <begin position="417"/>
        <end position="440"/>
    </location>
</feature>
<name>E1X446_HALMS</name>
<evidence type="ECO:0000259" key="7">
    <source>
        <dbReference type="PROSITE" id="PS51192"/>
    </source>
</evidence>
<evidence type="ECO:0000256" key="2">
    <source>
        <dbReference type="ARBA" id="ARBA00022801"/>
    </source>
</evidence>
<feature type="domain" description="DEAD-box RNA helicase Q" evidence="9">
    <location>
        <begin position="16"/>
        <end position="44"/>
    </location>
</feature>
<feature type="domain" description="Helicase C-terminal" evidence="8">
    <location>
        <begin position="254"/>
        <end position="403"/>
    </location>
</feature>
<dbReference type="HOGENOM" id="CLU_003041_1_3_7"/>
<dbReference type="Gene3D" id="3.40.50.300">
    <property type="entry name" value="P-loop containing nucleotide triphosphate hydrolases"/>
    <property type="match status" value="2"/>
</dbReference>
<dbReference type="PANTHER" id="PTHR24031">
    <property type="entry name" value="RNA HELICASE"/>
    <property type="match status" value="1"/>
</dbReference>
<proteinExistence type="predicted"/>
<feature type="domain" description="Helicase ATP-binding" evidence="7">
    <location>
        <begin position="47"/>
        <end position="226"/>
    </location>
</feature>
<dbReference type="AlphaFoldDB" id="E1X446"/>
<organism evidence="10 11">
    <name type="scientific">Halobacteriovorax marinus (strain ATCC BAA-682 / DSM 15412 / SJ)</name>
    <name type="common">Bacteriovorax marinus</name>
    <dbReference type="NCBI Taxonomy" id="862908"/>
    <lineage>
        <taxon>Bacteria</taxon>
        <taxon>Pseudomonadati</taxon>
        <taxon>Bdellovibrionota</taxon>
        <taxon>Bacteriovoracia</taxon>
        <taxon>Bacteriovoracales</taxon>
        <taxon>Halobacteriovoraceae</taxon>
        <taxon>Halobacteriovorax</taxon>
    </lineage>
</organism>
<evidence type="ECO:0000313" key="11">
    <source>
        <dbReference type="Proteomes" id="UP000008963"/>
    </source>
</evidence>
<dbReference type="GO" id="GO:0005524">
    <property type="term" value="F:ATP binding"/>
    <property type="evidence" value="ECO:0007669"/>
    <property type="project" value="UniProtKB-KW"/>
</dbReference>
<dbReference type="InterPro" id="IPR027417">
    <property type="entry name" value="P-loop_NTPase"/>
</dbReference>
<dbReference type="GO" id="GO:0003724">
    <property type="term" value="F:RNA helicase activity"/>
    <property type="evidence" value="ECO:0007669"/>
    <property type="project" value="InterPro"/>
</dbReference>
<reference evidence="11" key="1">
    <citation type="journal article" date="2013" name="ISME J.">
        <title>A small predatory core genome in the divergent marine Bacteriovorax marinus SJ and the terrestrial Bdellovibrio bacteriovorus.</title>
        <authorList>
            <person name="Crossman L.C."/>
            <person name="Chen H."/>
            <person name="Cerdeno-Tarraga A.M."/>
            <person name="Brooks K."/>
            <person name="Quail M.A."/>
            <person name="Pineiro S.A."/>
            <person name="Hobley L."/>
            <person name="Sockett R.E."/>
            <person name="Bentley S.D."/>
            <person name="Parkhill J."/>
            <person name="Williams H.N."/>
            <person name="Stine O.C."/>
        </authorList>
    </citation>
    <scope>NUCLEOTIDE SEQUENCE [LARGE SCALE GENOMIC DNA]</scope>
    <source>
        <strain evidence="11">ATCC BAA-682 / DSM 15412 / SJ</strain>
    </source>
</reference>
<accession>E1X446</accession>
<evidence type="ECO:0000259" key="8">
    <source>
        <dbReference type="PROSITE" id="PS51194"/>
    </source>
</evidence>
<keyword evidence="1" id="KW-0547">Nucleotide-binding</keyword>
<dbReference type="SUPFAM" id="SSF52540">
    <property type="entry name" value="P-loop containing nucleoside triphosphate hydrolases"/>
    <property type="match status" value="1"/>
</dbReference>
<dbReference type="PATRIC" id="fig|862908.3.peg.2106"/>